<evidence type="ECO:0000313" key="7">
    <source>
        <dbReference type="Proteomes" id="UP000183447"/>
    </source>
</evidence>
<evidence type="ECO:0000313" key="6">
    <source>
        <dbReference type="EMBL" id="SFZ84838.1"/>
    </source>
</evidence>
<proteinExistence type="inferred from homology"/>
<dbReference type="GO" id="GO:0046872">
    <property type="term" value="F:metal ion binding"/>
    <property type="evidence" value="ECO:0007669"/>
    <property type="project" value="UniProtKB-KW"/>
</dbReference>
<dbReference type="PANTHER" id="PTHR42978:SF6">
    <property type="entry name" value="QUORUM-QUENCHING LACTONASE YTNP-RELATED"/>
    <property type="match status" value="1"/>
</dbReference>
<dbReference type="CDD" id="cd16277">
    <property type="entry name" value="metallo-hydrolase-like_MBL-fold"/>
    <property type="match status" value="1"/>
</dbReference>
<sequence length="296" mass="32739">MLSQSFVFGDMRITRVLETSGPTHDPTFLFPDLDARALAGEADWLAPHHYQPSIDRLVVTTQIWMVEAPGRLVLVDPGLGNGKNRPAARQNRLNTLAGAWLEAAGATAETVTDVVMTHLHADHVGGCTTAQDGRWVPAFPKARHHVPEAELDYWRGRVTGGEQGAISGAWDDSVVPLLEAGLVETYRPGERLLHLFDVMDAAGHTPGQAALWLDDKRGERAVFSADIFHSPLQIRFPDLNTRYCILPERARETRRAFLREAAESGALIMPMHFGWPYRGRVTGTEETGYAFSPLAW</sequence>
<evidence type="ECO:0000256" key="1">
    <source>
        <dbReference type="ARBA" id="ARBA00007749"/>
    </source>
</evidence>
<organism evidence="6 7">
    <name type="scientific">Devosia enhydra</name>
    <dbReference type="NCBI Taxonomy" id="665118"/>
    <lineage>
        <taxon>Bacteria</taxon>
        <taxon>Pseudomonadati</taxon>
        <taxon>Pseudomonadota</taxon>
        <taxon>Alphaproteobacteria</taxon>
        <taxon>Hyphomicrobiales</taxon>
        <taxon>Devosiaceae</taxon>
        <taxon>Devosia</taxon>
    </lineage>
</organism>
<comment type="similarity">
    <text evidence="1">Belongs to the metallo-beta-lactamase superfamily.</text>
</comment>
<keyword evidence="4" id="KW-0862">Zinc</keyword>
<feature type="domain" description="Metallo-beta-lactamase" evidence="5">
    <location>
        <begin position="60"/>
        <end position="272"/>
    </location>
</feature>
<dbReference type="Pfam" id="PF00753">
    <property type="entry name" value="Lactamase_B"/>
    <property type="match status" value="1"/>
</dbReference>
<dbReference type="PANTHER" id="PTHR42978">
    <property type="entry name" value="QUORUM-QUENCHING LACTONASE YTNP-RELATED-RELATED"/>
    <property type="match status" value="1"/>
</dbReference>
<keyword evidence="2" id="KW-0479">Metal-binding</keyword>
<dbReference type="STRING" id="665118.SAMN02983003_2240"/>
<reference evidence="6 7" key="1">
    <citation type="submission" date="2016-11" db="EMBL/GenBank/DDBJ databases">
        <authorList>
            <person name="Jaros S."/>
            <person name="Januszkiewicz K."/>
            <person name="Wedrychowicz H."/>
        </authorList>
    </citation>
    <scope>NUCLEOTIDE SEQUENCE [LARGE SCALE GENOMIC DNA]</scope>
    <source>
        <strain evidence="6 7">ATCC 23634</strain>
    </source>
</reference>
<protein>
    <submittedName>
        <fullName evidence="6">Glyoxylase, beta-lactamase superfamily II</fullName>
    </submittedName>
</protein>
<keyword evidence="7" id="KW-1185">Reference proteome</keyword>
<name>A0A1K2HY71_9HYPH</name>
<dbReference type="EMBL" id="FPKU01000002">
    <property type="protein sequence ID" value="SFZ84838.1"/>
    <property type="molecule type" value="Genomic_DNA"/>
</dbReference>
<dbReference type="GO" id="GO:0016787">
    <property type="term" value="F:hydrolase activity"/>
    <property type="evidence" value="ECO:0007669"/>
    <property type="project" value="UniProtKB-KW"/>
</dbReference>
<gene>
    <name evidence="6" type="ORF">SAMN02983003_2240</name>
</gene>
<evidence type="ECO:0000259" key="5">
    <source>
        <dbReference type="SMART" id="SM00849"/>
    </source>
</evidence>
<accession>A0A1K2HY71</accession>
<dbReference type="Gene3D" id="3.60.15.10">
    <property type="entry name" value="Ribonuclease Z/Hydroxyacylglutathione hydrolase-like"/>
    <property type="match status" value="1"/>
</dbReference>
<dbReference type="RefSeq" id="WP_143145765.1">
    <property type="nucleotide sequence ID" value="NZ_FPKU01000002.1"/>
</dbReference>
<evidence type="ECO:0000256" key="4">
    <source>
        <dbReference type="ARBA" id="ARBA00022833"/>
    </source>
</evidence>
<dbReference type="SMART" id="SM00849">
    <property type="entry name" value="Lactamase_B"/>
    <property type="match status" value="1"/>
</dbReference>
<dbReference type="InterPro" id="IPR036866">
    <property type="entry name" value="RibonucZ/Hydroxyglut_hydro"/>
</dbReference>
<evidence type="ECO:0000256" key="2">
    <source>
        <dbReference type="ARBA" id="ARBA00022723"/>
    </source>
</evidence>
<dbReference type="Proteomes" id="UP000183447">
    <property type="component" value="Unassembled WGS sequence"/>
</dbReference>
<dbReference type="InterPro" id="IPR001279">
    <property type="entry name" value="Metallo-B-lactamas"/>
</dbReference>
<dbReference type="SUPFAM" id="SSF56281">
    <property type="entry name" value="Metallo-hydrolase/oxidoreductase"/>
    <property type="match status" value="1"/>
</dbReference>
<dbReference type="InterPro" id="IPR051013">
    <property type="entry name" value="MBL_superfamily_lactonases"/>
</dbReference>
<dbReference type="OrthoDB" id="9773738at2"/>
<dbReference type="AlphaFoldDB" id="A0A1K2HY71"/>
<keyword evidence="3" id="KW-0378">Hydrolase</keyword>
<evidence type="ECO:0000256" key="3">
    <source>
        <dbReference type="ARBA" id="ARBA00022801"/>
    </source>
</evidence>